<dbReference type="Proteomes" id="UP000183144">
    <property type="component" value="Unassembled WGS sequence"/>
</dbReference>
<dbReference type="STRING" id="1805034.AUJ59_03590"/>
<dbReference type="AlphaFoldDB" id="A0A1J4RQV5"/>
<dbReference type="EMBL" id="MNUI01000063">
    <property type="protein sequence ID" value="OIN88692.1"/>
    <property type="molecule type" value="Genomic_DNA"/>
</dbReference>
<name>A0A1J4RQV5_9BACT</name>
<accession>A0A1J4RQV5</accession>
<organism evidence="1 2">
    <name type="scientific">Candidatus Beckwithbacteria bacterium CG1_02_47_37</name>
    <dbReference type="NCBI Taxonomy" id="1805034"/>
    <lineage>
        <taxon>Bacteria</taxon>
        <taxon>Candidatus Beckwithiibacteriota</taxon>
    </lineage>
</organism>
<reference evidence="1 2" key="1">
    <citation type="journal article" date="2016" name="Environ. Microbiol.">
        <title>Genomic resolution of a cold subsurface aquifer community provides metabolic insights for novel microbes adapted to high CO concentrations.</title>
        <authorList>
            <person name="Probst A.J."/>
            <person name="Castelle C.J."/>
            <person name="Singh A."/>
            <person name="Brown C.T."/>
            <person name="Anantharaman K."/>
            <person name="Sharon I."/>
            <person name="Hug L.A."/>
            <person name="Burstein D."/>
            <person name="Emerson J.B."/>
            <person name="Thomas B.C."/>
            <person name="Banfield J.F."/>
        </authorList>
    </citation>
    <scope>NUCLEOTIDE SEQUENCE [LARGE SCALE GENOMIC DNA]</scope>
    <source>
        <strain evidence="1">CG1_02_47_37</strain>
    </source>
</reference>
<evidence type="ECO:0000313" key="1">
    <source>
        <dbReference type="EMBL" id="OIN88692.1"/>
    </source>
</evidence>
<gene>
    <name evidence="1" type="ORF">AUJ59_03590</name>
</gene>
<proteinExistence type="predicted"/>
<sequence>MKLIWRSVVLVLTLMVIYLAFPILIVPSSLPAIQELATGPADAAIFELGIPQKPTLNGTLKTLKIRHRLGVAIIRETLTQTAL</sequence>
<protein>
    <submittedName>
        <fullName evidence="1">Uncharacterized protein</fullName>
    </submittedName>
</protein>
<evidence type="ECO:0000313" key="2">
    <source>
        <dbReference type="Proteomes" id="UP000183144"/>
    </source>
</evidence>
<comment type="caution">
    <text evidence="1">The sequence shown here is derived from an EMBL/GenBank/DDBJ whole genome shotgun (WGS) entry which is preliminary data.</text>
</comment>